<keyword evidence="1" id="KW-0808">Transferase</keyword>
<dbReference type="PANTHER" id="PTHR43861:SF6">
    <property type="entry name" value="METHYLTRANSFERASE TYPE 11"/>
    <property type="match status" value="1"/>
</dbReference>
<proteinExistence type="predicted"/>
<sequence length="245" mass="27830">MKKQPKLILRESCVHDISKSWPVGRFVEMGAGTGHMTRIFLDRGFSGACHDLGEDSRQMLRDNLAYAGDRMAVVDELDGLPDASFDYLLAFEVLEHIEHDAEVLRSWVRHLKPGGRVLVSVPAHQRKFGRSDEIVGHVRRYEKAALQALLSDAGIGDIRIVNYGFPITELTRRFSNRLIRDDHSYEGLTPEQRSIRSAQAKPKTINRVLSLVSGNLFLPFRSVQRWFYRYDLGDGYVACGVKRSD</sequence>
<dbReference type="Pfam" id="PF13489">
    <property type="entry name" value="Methyltransf_23"/>
    <property type="match status" value="1"/>
</dbReference>
<reference evidence="2" key="1">
    <citation type="journal article" date="2019" name="Int. J. Syst. Evol. Microbiol.">
        <title>The Global Catalogue of Microorganisms (GCM) 10K type strain sequencing project: providing services to taxonomists for standard genome sequencing and annotation.</title>
        <authorList>
            <consortium name="The Broad Institute Genomics Platform"/>
            <consortium name="The Broad Institute Genome Sequencing Center for Infectious Disease"/>
            <person name="Wu L."/>
            <person name="Ma J."/>
        </authorList>
    </citation>
    <scope>NUCLEOTIDE SEQUENCE [LARGE SCALE GENOMIC DNA]</scope>
    <source>
        <strain evidence="2">CGMCC 1.13587</strain>
    </source>
</reference>
<keyword evidence="2" id="KW-1185">Reference proteome</keyword>
<dbReference type="Proteomes" id="UP001596111">
    <property type="component" value="Unassembled WGS sequence"/>
</dbReference>
<keyword evidence="1" id="KW-0489">Methyltransferase</keyword>
<dbReference type="Gene3D" id="3.40.50.150">
    <property type="entry name" value="Vaccinia Virus protein VP39"/>
    <property type="match status" value="1"/>
</dbReference>
<dbReference type="EMBL" id="JBHSNG010000001">
    <property type="protein sequence ID" value="MFC5579609.1"/>
    <property type="molecule type" value="Genomic_DNA"/>
</dbReference>
<dbReference type="EC" id="2.1.1.-" evidence="1"/>
<dbReference type="GO" id="GO:0008168">
    <property type="term" value="F:methyltransferase activity"/>
    <property type="evidence" value="ECO:0007669"/>
    <property type="project" value="UniProtKB-KW"/>
</dbReference>
<name>A0ABW0SSF9_9GAMM</name>
<dbReference type="CDD" id="cd02440">
    <property type="entry name" value="AdoMet_MTases"/>
    <property type="match status" value="1"/>
</dbReference>
<dbReference type="PANTHER" id="PTHR43861">
    <property type="entry name" value="TRANS-ACONITATE 2-METHYLTRANSFERASE-RELATED"/>
    <property type="match status" value="1"/>
</dbReference>
<dbReference type="RefSeq" id="WP_377323342.1">
    <property type="nucleotide sequence ID" value="NZ_JBHSNG010000001.1"/>
</dbReference>
<evidence type="ECO:0000313" key="1">
    <source>
        <dbReference type="EMBL" id="MFC5579609.1"/>
    </source>
</evidence>
<dbReference type="SUPFAM" id="SSF53335">
    <property type="entry name" value="S-adenosyl-L-methionine-dependent methyltransferases"/>
    <property type="match status" value="1"/>
</dbReference>
<dbReference type="InterPro" id="IPR029063">
    <property type="entry name" value="SAM-dependent_MTases_sf"/>
</dbReference>
<comment type="caution">
    <text evidence="1">The sequence shown here is derived from an EMBL/GenBank/DDBJ whole genome shotgun (WGS) entry which is preliminary data.</text>
</comment>
<gene>
    <name evidence="1" type="ORF">ACFPPB_00560</name>
</gene>
<dbReference type="GO" id="GO:0032259">
    <property type="term" value="P:methylation"/>
    <property type="evidence" value="ECO:0007669"/>
    <property type="project" value="UniProtKB-KW"/>
</dbReference>
<accession>A0ABW0SSF9</accession>
<evidence type="ECO:0000313" key="2">
    <source>
        <dbReference type="Proteomes" id="UP001596111"/>
    </source>
</evidence>
<organism evidence="1 2">
    <name type="scientific">Rhodanobacter terrae</name>
    <dbReference type="NCBI Taxonomy" id="418647"/>
    <lineage>
        <taxon>Bacteria</taxon>
        <taxon>Pseudomonadati</taxon>
        <taxon>Pseudomonadota</taxon>
        <taxon>Gammaproteobacteria</taxon>
        <taxon>Lysobacterales</taxon>
        <taxon>Rhodanobacteraceae</taxon>
        <taxon>Rhodanobacter</taxon>
    </lineage>
</organism>
<protein>
    <submittedName>
        <fullName evidence="1">Class I SAM-dependent methyltransferase</fullName>
        <ecNumber evidence="1">2.1.1.-</ecNumber>
    </submittedName>
</protein>